<comment type="function">
    <text evidence="8">Required for box C/D snoRNAs accumulation involved in snoRNA processing, snoRNA transport to the nucleolus and ribosome biogenesis.</text>
</comment>
<evidence type="ECO:0000256" key="8">
    <source>
        <dbReference type="ARBA" id="ARBA00049598"/>
    </source>
</evidence>
<dbReference type="InterPro" id="IPR057721">
    <property type="entry name" value="BCD1_alpha/beta"/>
</dbReference>
<gene>
    <name evidence="16" type="ORF">BDY17DRAFT_353290</name>
</gene>
<feature type="compositionally biased region" description="Basic and acidic residues" evidence="14">
    <location>
        <begin position="238"/>
        <end position="248"/>
    </location>
</feature>
<evidence type="ECO:0000256" key="6">
    <source>
        <dbReference type="ARBA" id="ARBA00022833"/>
    </source>
</evidence>
<evidence type="ECO:0000256" key="11">
    <source>
        <dbReference type="ARBA" id="ARBA00068630"/>
    </source>
</evidence>
<dbReference type="PANTHER" id="PTHR13483">
    <property type="entry name" value="BOX C_D SNORNA PROTEIN 1-RELATED"/>
    <property type="match status" value="1"/>
</dbReference>
<evidence type="ECO:0000313" key="17">
    <source>
        <dbReference type="Proteomes" id="UP000799767"/>
    </source>
</evidence>
<feature type="compositionally biased region" description="Polar residues" evidence="14">
    <location>
        <begin position="382"/>
        <end position="392"/>
    </location>
</feature>
<evidence type="ECO:0000256" key="2">
    <source>
        <dbReference type="ARBA" id="ARBA00022517"/>
    </source>
</evidence>
<organism evidence="16 17">
    <name type="scientific">Neohortaea acidophila</name>
    <dbReference type="NCBI Taxonomy" id="245834"/>
    <lineage>
        <taxon>Eukaryota</taxon>
        <taxon>Fungi</taxon>
        <taxon>Dikarya</taxon>
        <taxon>Ascomycota</taxon>
        <taxon>Pezizomycotina</taxon>
        <taxon>Dothideomycetes</taxon>
        <taxon>Dothideomycetidae</taxon>
        <taxon>Mycosphaerellales</taxon>
        <taxon>Teratosphaeriaceae</taxon>
        <taxon>Neohortaea</taxon>
    </lineage>
</organism>
<reference evidence="16" key="1">
    <citation type="journal article" date="2020" name="Stud. Mycol.">
        <title>101 Dothideomycetes genomes: a test case for predicting lifestyles and emergence of pathogens.</title>
        <authorList>
            <person name="Haridas S."/>
            <person name="Albert R."/>
            <person name="Binder M."/>
            <person name="Bloem J."/>
            <person name="Labutti K."/>
            <person name="Salamov A."/>
            <person name="Andreopoulos B."/>
            <person name="Baker S."/>
            <person name="Barry K."/>
            <person name="Bills G."/>
            <person name="Bluhm B."/>
            <person name="Cannon C."/>
            <person name="Castanera R."/>
            <person name="Culley D."/>
            <person name="Daum C."/>
            <person name="Ezra D."/>
            <person name="Gonzalez J."/>
            <person name="Henrissat B."/>
            <person name="Kuo A."/>
            <person name="Liang C."/>
            <person name="Lipzen A."/>
            <person name="Lutzoni F."/>
            <person name="Magnuson J."/>
            <person name="Mondo S."/>
            <person name="Nolan M."/>
            <person name="Ohm R."/>
            <person name="Pangilinan J."/>
            <person name="Park H.-J."/>
            <person name="Ramirez L."/>
            <person name="Alfaro M."/>
            <person name="Sun H."/>
            <person name="Tritt A."/>
            <person name="Yoshinaga Y."/>
            <person name="Zwiers L.-H."/>
            <person name="Turgeon B."/>
            <person name="Goodwin S."/>
            <person name="Spatafora J."/>
            <person name="Crous P."/>
            <person name="Grigoriev I."/>
        </authorList>
    </citation>
    <scope>NUCLEOTIDE SEQUENCE</scope>
    <source>
        <strain evidence="16">CBS 113389</strain>
    </source>
</reference>
<feature type="region of interest" description="Disordered" evidence="14">
    <location>
        <begin position="178"/>
        <end position="275"/>
    </location>
</feature>
<evidence type="ECO:0000256" key="10">
    <source>
        <dbReference type="ARBA" id="ARBA00061949"/>
    </source>
</evidence>
<evidence type="ECO:0000256" key="4">
    <source>
        <dbReference type="ARBA" id="ARBA00022723"/>
    </source>
</evidence>
<evidence type="ECO:0000256" key="12">
    <source>
        <dbReference type="ARBA" id="ARBA00077531"/>
    </source>
</evidence>
<keyword evidence="7" id="KW-0832">Ubl conjugation</keyword>
<dbReference type="EMBL" id="MU001635">
    <property type="protein sequence ID" value="KAF2483006.1"/>
    <property type="molecule type" value="Genomic_DNA"/>
</dbReference>
<evidence type="ECO:0000256" key="5">
    <source>
        <dbReference type="ARBA" id="ARBA00022771"/>
    </source>
</evidence>
<name>A0A6A6PTA6_9PEZI</name>
<evidence type="ECO:0000259" key="15">
    <source>
        <dbReference type="PROSITE" id="PS51083"/>
    </source>
</evidence>
<keyword evidence="1" id="KW-1017">Isopeptide bond</keyword>
<accession>A0A6A6PTA6</accession>
<dbReference type="Gene3D" id="3.30.60.190">
    <property type="match status" value="1"/>
</dbReference>
<keyword evidence="3" id="KW-0597">Phosphoprotein</keyword>
<dbReference type="GO" id="GO:0000492">
    <property type="term" value="P:box C/D snoRNP assembly"/>
    <property type="evidence" value="ECO:0007669"/>
    <property type="project" value="TreeGrafter"/>
</dbReference>
<evidence type="ECO:0000256" key="9">
    <source>
        <dbReference type="ARBA" id="ARBA00049654"/>
    </source>
</evidence>
<evidence type="ECO:0000313" key="16">
    <source>
        <dbReference type="EMBL" id="KAF2483006.1"/>
    </source>
</evidence>
<dbReference type="InterPro" id="IPR007529">
    <property type="entry name" value="Znf_HIT"/>
</dbReference>
<evidence type="ECO:0000256" key="14">
    <source>
        <dbReference type="SAM" id="MobiDB-lite"/>
    </source>
</evidence>
<keyword evidence="5 13" id="KW-0863">Zinc-finger</keyword>
<evidence type="ECO:0000256" key="7">
    <source>
        <dbReference type="ARBA" id="ARBA00022843"/>
    </source>
</evidence>
<dbReference type="GO" id="GO:0000463">
    <property type="term" value="P:maturation of LSU-rRNA from tricistronic rRNA transcript (SSU-rRNA, 5.8S rRNA, LSU-rRNA)"/>
    <property type="evidence" value="ECO:0007669"/>
    <property type="project" value="TreeGrafter"/>
</dbReference>
<evidence type="ECO:0000256" key="1">
    <source>
        <dbReference type="ARBA" id="ARBA00022499"/>
    </source>
</evidence>
<dbReference type="GeneID" id="54479236"/>
<sequence>MDQPLLSDLCSICHTQPPKYKCPRCKAQTCSLPCYKRHQQRASCSGKRDPATYVKKSQWATPAGVDHDYNYLKRVERTLDDGTKNVQERGIGVDPAKPTAVSRAWEPGSQLQQYLQQHRITVHHAPLGMSRQKANRTRATKSGTIFWTMEWIDADGNRYLQDDCPAAKSIAELHGLHQAQQRNAAKRRHEGASSANKSSDRKRRKVDASNEHVADSSLRSPEAVPPGTTSLQNMGSPRRSDVHDHQDPLGDAAAQDTDKPHDTHDDDDRDPTAGTSADATLAVEATHQTETHYYLLKPGTTSNSKVLVVLDAQLSLTDSLRDRIVHEYPTIYVLPYPPAALPSSYILESQYTPRASDDLQPPGAHQSTNNDRHGNAAFTPAEASQNAQQPLDANSILKMLKRDLRS</sequence>
<comment type="similarity">
    <text evidence="9">Belongs to the BCD1 family.</text>
</comment>
<dbReference type="RefSeq" id="XP_033589576.1">
    <property type="nucleotide sequence ID" value="XM_033738234.1"/>
</dbReference>
<keyword evidence="2" id="KW-0690">Ribosome biogenesis</keyword>
<dbReference type="PROSITE" id="PS51083">
    <property type="entry name" value="ZF_HIT"/>
    <property type="match status" value="1"/>
</dbReference>
<dbReference type="GO" id="GO:0005634">
    <property type="term" value="C:nucleus"/>
    <property type="evidence" value="ECO:0007669"/>
    <property type="project" value="TreeGrafter"/>
</dbReference>
<dbReference type="Pfam" id="PF25790">
    <property type="entry name" value="BCD1"/>
    <property type="match status" value="1"/>
</dbReference>
<feature type="domain" description="HIT-type" evidence="15">
    <location>
        <begin position="10"/>
        <end position="44"/>
    </location>
</feature>
<evidence type="ECO:0000256" key="3">
    <source>
        <dbReference type="ARBA" id="ARBA00022553"/>
    </source>
</evidence>
<dbReference type="GO" id="GO:0048254">
    <property type="term" value="P:snoRNA localization"/>
    <property type="evidence" value="ECO:0007669"/>
    <property type="project" value="TreeGrafter"/>
</dbReference>
<protein>
    <recommendedName>
        <fullName evidence="11">Box C/D snoRNA protein 1</fullName>
    </recommendedName>
    <alternativeName>
        <fullName evidence="12">Zinc finger HIT domain-containing protein 6</fullName>
    </alternativeName>
</protein>
<proteinExistence type="inferred from homology"/>
<dbReference type="InterPro" id="IPR051639">
    <property type="entry name" value="BCD1"/>
</dbReference>
<feature type="region of interest" description="Disordered" evidence="14">
    <location>
        <begin position="354"/>
        <end position="393"/>
    </location>
</feature>
<feature type="compositionally biased region" description="Basic and acidic residues" evidence="14">
    <location>
        <begin position="256"/>
        <end position="266"/>
    </location>
</feature>
<dbReference type="SUPFAM" id="SSF144232">
    <property type="entry name" value="HIT/MYND zinc finger-like"/>
    <property type="match status" value="1"/>
</dbReference>
<dbReference type="CDD" id="cd23023">
    <property type="entry name" value="zf-HIT_BCD1"/>
    <property type="match status" value="1"/>
</dbReference>
<comment type="subunit">
    <text evidence="10">Interacts with FBL, SNU13, NOP58, NUFIP1, RUVBL1, RUVBL2 and TAF9. Interacts (via HIT-type zinc finger) with the RUVBL1/RUVBL2 complex in the presence of ADP.</text>
</comment>
<evidence type="ECO:0000256" key="13">
    <source>
        <dbReference type="PROSITE-ProRule" id="PRU00453"/>
    </source>
</evidence>
<keyword evidence="17" id="KW-1185">Reference proteome</keyword>
<dbReference type="GO" id="GO:0070761">
    <property type="term" value="C:pre-snoRNP complex"/>
    <property type="evidence" value="ECO:0007669"/>
    <property type="project" value="TreeGrafter"/>
</dbReference>
<dbReference type="AlphaFoldDB" id="A0A6A6PTA6"/>
<dbReference type="PANTHER" id="PTHR13483:SF11">
    <property type="entry name" value="ZINC FINGER HIT DOMAIN-CONTAINING PROTEIN 3"/>
    <property type="match status" value="1"/>
</dbReference>
<dbReference type="Proteomes" id="UP000799767">
    <property type="component" value="Unassembled WGS sequence"/>
</dbReference>
<dbReference type="FunFam" id="3.30.60.190:FF:000001">
    <property type="entry name" value="box C/D snoRNA protein 1"/>
    <property type="match status" value="1"/>
</dbReference>
<dbReference type="GO" id="GO:0008270">
    <property type="term" value="F:zinc ion binding"/>
    <property type="evidence" value="ECO:0007669"/>
    <property type="project" value="UniProtKB-UniRule"/>
</dbReference>
<dbReference type="OrthoDB" id="272357at2759"/>
<keyword evidence="4" id="KW-0479">Metal-binding</keyword>
<keyword evidence="6" id="KW-0862">Zinc</keyword>
<dbReference type="Pfam" id="PF04438">
    <property type="entry name" value="zf-HIT"/>
    <property type="match status" value="1"/>
</dbReference>